<evidence type="ECO:0000313" key="10">
    <source>
        <dbReference type="Proteomes" id="UP000193642"/>
    </source>
</evidence>
<dbReference type="GO" id="GO:0005829">
    <property type="term" value="C:cytosol"/>
    <property type="evidence" value="ECO:0007669"/>
    <property type="project" value="UniProtKB-SubCell"/>
</dbReference>
<accession>A0A1Y2B6P4</accession>
<dbReference type="PANTHER" id="PTHR23200:SF48">
    <property type="entry name" value="METALLO-BETA-LACTAMASE DOMAIN-CONTAINING PROTEIN 1"/>
    <property type="match status" value="1"/>
</dbReference>
<gene>
    <name evidence="9" type="ORF">BCR33DRAFT_792630</name>
</gene>
<feature type="compositionally biased region" description="Basic and acidic residues" evidence="7">
    <location>
        <begin position="153"/>
        <end position="168"/>
    </location>
</feature>
<dbReference type="OrthoDB" id="10250730at2759"/>
<comment type="subcellular location">
    <subcellularLocation>
        <location evidence="1">Cytoplasm</location>
        <location evidence="1">Cytosol</location>
    </subcellularLocation>
</comment>
<feature type="compositionally biased region" description="Pro residues" evidence="7">
    <location>
        <begin position="378"/>
        <end position="389"/>
    </location>
</feature>
<evidence type="ECO:0000259" key="8">
    <source>
        <dbReference type="SMART" id="SM00849"/>
    </source>
</evidence>
<feature type="region of interest" description="Disordered" evidence="7">
    <location>
        <begin position="373"/>
        <end position="392"/>
    </location>
</feature>
<evidence type="ECO:0000256" key="7">
    <source>
        <dbReference type="SAM" id="MobiDB-lite"/>
    </source>
</evidence>
<dbReference type="CDD" id="cd07711">
    <property type="entry name" value="MBLAC1-like_MBL-fold"/>
    <property type="match status" value="1"/>
</dbReference>
<dbReference type="InterPro" id="IPR001279">
    <property type="entry name" value="Metallo-B-lactamas"/>
</dbReference>
<keyword evidence="10" id="KW-1185">Reference proteome</keyword>
<dbReference type="AlphaFoldDB" id="A0A1Y2B6P4"/>
<sequence>MGDFHSNGGMQQETRSLDPTLLEPFLKQAVDRNEAETILIGAKEAKEQVLDVIRVKESNVEPTSQDDDSTLKYKQVLEQLKVPSTSELFSQSPDQSILVLDQTIMYLTREQFQQSVSPNPEPTMDESVAVVTASLISEQPSTSKSTPKSESILPERKSLTKVPLKDAVTDSPPTETTTSEKRRASVVLLAPPTAEQPESKRKPPPVLKSIPLRKGQPLSSDSQPKSRPSVTFSTQVTGPRSLPSAKFEFDNDYSSLKLAGMNGIPSNKMPLPKRPQSQHISPYDMFNLKRENLIGRTTAMALNAKASRNLVTAASRLTGGINARFDSDYEKGWASLPTSRMSITAPLQFVEIHIPAVSTTTDENNVFPHIHNHARTHSPPPPTVPPPTATQPTRPELDATLVQAITDYHTALAQTRYPKPPTTYDTSSLDTASTPLKHTIRRQSSPNRAILDAEFERRKMQSACEALGGGAGPPSEKVKALIEEFTRTEHGSTSSSRSGKLPGIPHSRKTVRTSPADVGGAEKSHHHHGRLYLSTHGDRSWRFTALPSISQVIQLRVGRAHELPSSDWDVDCSVTLISIPDSTTNILFETGGAWASEELTASLHKHALEPSAITHVLCSHGHSDHVGCLSMFPNAVQVVGRDVNLKAVYRNQRIAPSDRTIGGSVWDLHLPHVTLNLITTPGHTGHCVSLMGSIPDTDVDTRMLFVSNEGIETSIRQFALVGDLWENEEDTAWPYLSEMPELQQKSRNYVLAKRPDVIVPGHGPAFFPKLE</sequence>
<dbReference type="PANTHER" id="PTHR23200">
    <property type="entry name" value="METALLO-BETA-LACTAMASE DOMAIN-CONTAINING PROTEIN 1"/>
    <property type="match status" value="1"/>
</dbReference>
<dbReference type="SUPFAM" id="SSF56281">
    <property type="entry name" value="Metallo-hydrolase/oxidoreductase"/>
    <property type="match status" value="1"/>
</dbReference>
<dbReference type="InterPro" id="IPR036866">
    <property type="entry name" value="RibonucZ/Hydroxyglut_hydro"/>
</dbReference>
<dbReference type="InterPro" id="IPR039344">
    <property type="entry name" value="MBLAC1"/>
</dbReference>
<proteinExistence type="predicted"/>
<dbReference type="Proteomes" id="UP000193642">
    <property type="component" value="Unassembled WGS sequence"/>
</dbReference>
<comment type="function">
    <text evidence="6">Endoribonuclease that catalyzes the hydrolysis of histone-coding pre-mRNA 3'-end. Involved in histone pre-mRNA processing during the S-phase of the cell cycle, which is required for entering/progressing through S-phase. Cleaves histone pre-mRNA at a major and a minor cleavage site after the 5'-ACCCA-3' and the 5'-ACCCACA-3' sequence, respectively, and located downstream of the stem-loop. May require the presence of the HDE element located at the histone pre-RNA 3'-end to avoid non-specific cleavage.</text>
</comment>
<dbReference type="Pfam" id="PF00753">
    <property type="entry name" value="Lactamase_B"/>
    <property type="match status" value="1"/>
</dbReference>
<evidence type="ECO:0000256" key="4">
    <source>
        <dbReference type="ARBA" id="ARBA00032988"/>
    </source>
</evidence>
<feature type="region of interest" description="Disordered" evidence="7">
    <location>
        <begin position="487"/>
        <end position="528"/>
    </location>
</feature>
<evidence type="ECO:0000256" key="2">
    <source>
        <dbReference type="ARBA" id="ARBA00011738"/>
    </source>
</evidence>
<evidence type="ECO:0000256" key="3">
    <source>
        <dbReference type="ARBA" id="ARBA00014856"/>
    </source>
</evidence>
<feature type="domain" description="Metallo-beta-lactamase" evidence="8">
    <location>
        <begin position="571"/>
        <end position="762"/>
    </location>
</feature>
<comment type="subunit">
    <text evidence="2">Homodimer.</text>
</comment>
<feature type="region of interest" description="Disordered" evidence="7">
    <location>
        <begin position="137"/>
        <end position="246"/>
    </location>
</feature>
<organism evidence="9 10">
    <name type="scientific">Rhizoclosmatium globosum</name>
    <dbReference type="NCBI Taxonomy" id="329046"/>
    <lineage>
        <taxon>Eukaryota</taxon>
        <taxon>Fungi</taxon>
        <taxon>Fungi incertae sedis</taxon>
        <taxon>Chytridiomycota</taxon>
        <taxon>Chytridiomycota incertae sedis</taxon>
        <taxon>Chytridiomycetes</taxon>
        <taxon>Chytridiales</taxon>
        <taxon>Chytriomycetaceae</taxon>
        <taxon>Rhizoclosmatium</taxon>
    </lineage>
</organism>
<dbReference type="Gene3D" id="3.60.15.10">
    <property type="entry name" value="Ribonuclease Z/Hydroxyacylglutathione hydrolase-like"/>
    <property type="match status" value="1"/>
</dbReference>
<comment type="caution">
    <text evidence="9">The sequence shown here is derived from an EMBL/GenBank/DDBJ whole genome shotgun (WGS) entry which is preliminary data.</text>
</comment>
<reference evidence="9 10" key="1">
    <citation type="submission" date="2016-07" db="EMBL/GenBank/DDBJ databases">
        <title>Pervasive Adenine N6-methylation of Active Genes in Fungi.</title>
        <authorList>
            <consortium name="DOE Joint Genome Institute"/>
            <person name="Mondo S.J."/>
            <person name="Dannebaum R.O."/>
            <person name="Kuo R.C."/>
            <person name="Labutti K."/>
            <person name="Haridas S."/>
            <person name="Kuo A."/>
            <person name="Salamov A."/>
            <person name="Ahrendt S.R."/>
            <person name="Lipzen A."/>
            <person name="Sullivan W."/>
            <person name="Andreopoulos W.B."/>
            <person name="Clum A."/>
            <person name="Lindquist E."/>
            <person name="Daum C."/>
            <person name="Ramamoorthy G.K."/>
            <person name="Gryganskyi A."/>
            <person name="Culley D."/>
            <person name="Magnuson J.K."/>
            <person name="James T.Y."/>
            <person name="O'Malley M.A."/>
            <person name="Stajich J.E."/>
            <person name="Spatafora J.W."/>
            <person name="Visel A."/>
            <person name="Grigoriev I.V."/>
        </authorList>
    </citation>
    <scope>NUCLEOTIDE SEQUENCE [LARGE SCALE GENOMIC DNA]</scope>
    <source>
        <strain evidence="9 10">JEL800</strain>
    </source>
</reference>
<evidence type="ECO:0000256" key="6">
    <source>
        <dbReference type="ARBA" id="ARBA00045869"/>
    </source>
</evidence>
<feature type="compositionally biased region" description="Low complexity" evidence="7">
    <location>
        <begin position="137"/>
        <end position="151"/>
    </location>
</feature>
<dbReference type="SMART" id="SM00849">
    <property type="entry name" value="Lactamase_B"/>
    <property type="match status" value="1"/>
</dbReference>
<feature type="compositionally biased region" description="Polar residues" evidence="7">
    <location>
        <begin position="217"/>
        <end position="238"/>
    </location>
</feature>
<protein>
    <recommendedName>
        <fullName evidence="3">Metallo-beta-lactamase domain-containing protein 1</fullName>
    </recommendedName>
    <alternativeName>
        <fullName evidence="4">Endoribonuclease MBLAC1</fullName>
    </alternativeName>
</protein>
<evidence type="ECO:0000256" key="5">
    <source>
        <dbReference type="ARBA" id="ARBA00044690"/>
    </source>
</evidence>
<comment type="catalytic activity">
    <reaction evidence="5">
        <text>a ribonucleotidyl-ribonucleotide-RNA + H2O = a 3'-end ribonucleotide-RNA + a 5'-end 5'-phospho-ribonucleoside-RNA + H(+)</text>
        <dbReference type="Rhea" id="RHEA:68096"/>
        <dbReference type="Rhea" id="RHEA-COMP:15179"/>
        <dbReference type="Rhea" id="RHEA-COMP:17355"/>
        <dbReference type="Rhea" id="RHEA-COMP:17428"/>
        <dbReference type="ChEBI" id="CHEBI:15377"/>
        <dbReference type="ChEBI" id="CHEBI:15378"/>
        <dbReference type="ChEBI" id="CHEBI:74896"/>
        <dbReference type="ChEBI" id="CHEBI:138282"/>
        <dbReference type="ChEBI" id="CHEBI:173118"/>
    </reaction>
    <physiologicalReaction direction="left-to-right" evidence="5">
        <dbReference type="Rhea" id="RHEA:68097"/>
    </physiologicalReaction>
</comment>
<name>A0A1Y2B6P4_9FUNG</name>
<evidence type="ECO:0000313" key="9">
    <source>
        <dbReference type="EMBL" id="ORY30518.1"/>
    </source>
</evidence>
<dbReference type="EMBL" id="MCGO01000082">
    <property type="protein sequence ID" value="ORY30518.1"/>
    <property type="molecule type" value="Genomic_DNA"/>
</dbReference>
<evidence type="ECO:0000256" key="1">
    <source>
        <dbReference type="ARBA" id="ARBA00004514"/>
    </source>
</evidence>